<accession>A0AAV4V421</accession>
<dbReference type="AlphaFoldDB" id="A0AAV4V421"/>
<gene>
    <name evidence="1" type="ORF">CDAR_77631</name>
</gene>
<keyword evidence="2" id="KW-1185">Reference proteome</keyword>
<reference evidence="1 2" key="1">
    <citation type="submission" date="2021-06" db="EMBL/GenBank/DDBJ databases">
        <title>Caerostris darwini draft genome.</title>
        <authorList>
            <person name="Kono N."/>
            <person name="Arakawa K."/>
        </authorList>
    </citation>
    <scope>NUCLEOTIDE SEQUENCE [LARGE SCALE GENOMIC DNA]</scope>
</reference>
<proteinExistence type="predicted"/>
<evidence type="ECO:0000313" key="1">
    <source>
        <dbReference type="EMBL" id="GIY65016.1"/>
    </source>
</evidence>
<organism evidence="1 2">
    <name type="scientific">Caerostris darwini</name>
    <dbReference type="NCBI Taxonomy" id="1538125"/>
    <lineage>
        <taxon>Eukaryota</taxon>
        <taxon>Metazoa</taxon>
        <taxon>Ecdysozoa</taxon>
        <taxon>Arthropoda</taxon>
        <taxon>Chelicerata</taxon>
        <taxon>Arachnida</taxon>
        <taxon>Araneae</taxon>
        <taxon>Araneomorphae</taxon>
        <taxon>Entelegynae</taxon>
        <taxon>Araneoidea</taxon>
        <taxon>Araneidae</taxon>
        <taxon>Caerostris</taxon>
    </lineage>
</organism>
<dbReference type="Proteomes" id="UP001054837">
    <property type="component" value="Unassembled WGS sequence"/>
</dbReference>
<evidence type="ECO:0000313" key="2">
    <source>
        <dbReference type="Proteomes" id="UP001054837"/>
    </source>
</evidence>
<name>A0AAV4V421_9ARAC</name>
<dbReference type="EMBL" id="BPLQ01012370">
    <property type="protein sequence ID" value="GIY65016.1"/>
    <property type="molecule type" value="Genomic_DNA"/>
</dbReference>
<protein>
    <submittedName>
        <fullName evidence="1">Uncharacterized protein</fullName>
    </submittedName>
</protein>
<sequence>MQRVVRDDLPWGLIALPDLIQHLAEETDEMTMTEWGLAVWGRGGSLRDFGGKICHPRGTDEDVGKHAKPILGQTFNVSYLSLDGRHTSRKQSRRKLFSWIESILPPWSGQQQNLLERLWCVLNEGIIINST</sequence>
<comment type="caution">
    <text evidence="1">The sequence shown here is derived from an EMBL/GenBank/DDBJ whole genome shotgun (WGS) entry which is preliminary data.</text>
</comment>